<gene>
    <name evidence="2" type="ORF">L484_027707</name>
</gene>
<feature type="region of interest" description="Disordered" evidence="1">
    <location>
        <begin position="1"/>
        <end position="39"/>
    </location>
</feature>
<dbReference type="Proteomes" id="UP000030645">
    <property type="component" value="Unassembled WGS sequence"/>
</dbReference>
<evidence type="ECO:0000256" key="1">
    <source>
        <dbReference type="SAM" id="MobiDB-lite"/>
    </source>
</evidence>
<protein>
    <submittedName>
        <fullName evidence="2">Uncharacterized protein</fullName>
    </submittedName>
</protein>
<reference evidence="3" key="1">
    <citation type="submission" date="2013-01" db="EMBL/GenBank/DDBJ databases">
        <title>Draft Genome Sequence of a Mulberry Tree, Morus notabilis C.K. Schneid.</title>
        <authorList>
            <person name="He N."/>
            <person name="Zhao S."/>
        </authorList>
    </citation>
    <scope>NUCLEOTIDE SEQUENCE</scope>
</reference>
<proteinExistence type="predicted"/>
<accession>W9RN37</accession>
<evidence type="ECO:0000313" key="3">
    <source>
        <dbReference type="Proteomes" id="UP000030645"/>
    </source>
</evidence>
<evidence type="ECO:0000313" key="2">
    <source>
        <dbReference type="EMBL" id="EXB82531.1"/>
    </source>
</evidence>
<name>W9RN37_9ROSA</name>
<feature type="compositionally biased region" description="Basic and acidic residues" evidence="1">
    <location>
        <begin position="18"/>
        <end position="33"/>
    </location>
</feature>
<dbReference type="EMBL" id="KE344869">
    <property type="protein sequence ID" value="EXB82531.1"/>
    <property type="molecule type" value="Genomic_DNA"/>
</dbReference>
<dbReference type="eggNOG" id="ENOG502SW5Y">
    <property type="taxonomic scope" value="Eukaryota"/>
</dbReference>
<keyword evidence="3" id="KW-1185">Reference proteome</keyword>
<organism evidence="2 3">
    <name type="scientific">Morus notabilis</name>
    <dbReference type="NCBI Taxonomy" id="981085"/>
    <lineage>
        <taxon>Eukaryota</taxon>
        <taxon>Viridiplantae</taxon>
        <taxon>Streptophyta</taxon>
        <taxon>Embryophyta</taxon>
        <taxon>Tracheophyta</taxon>
        <taxon>Spermatophyta</taxon>
        <taxon>Magnoliopsida</taxon>
        <taxon>eudicotyledons</taxon>
        <taxon>Gunneridae</taxon>
        <taxon>Pentapetalae</taxon>
        <taxon>rosids</taxon>
        <taxon>fabids</taxon>
        <taxon>Rosales</taxon>
        <taxon>Moraceae</taxon>
        <taxon>Moreae</taxon>
        <taxon>Morus</taxon>
    </lineage>
</organism>
<dbReference type="AlphaFoldDB" id="W9RN37"/>
<sequence>MKFDSNSKIRIRKPKITTQEKKPKLSKSQEKTSDLGGEDDGAAGLLNLLLGDLGDELGLDDDRLILRQDSFAQNLEVSELSDIDERDVVLGGLVLDLLRNHGPELVDVDDRAVEFVTELVEIPHTDLAEVARVILVEEDSVVVHTTGVTATTGVLPVLADSSMAGAHVPALLPVLLESGRHLRLLSLSAV</sequence>